<dbReference type="EMBL" id="PKQI01000002">
    <property type="protein sequence ID" value="NNV20583.1"/>
    <property type="molecule type" value="Genomic_DNA"/>
</dbReference>
<comment type="caution">
    <text evidence="1">The sequence shown here is derived from an EMBL/GenBank/DDBJ whole genome shotgun (WGS) entry which is preliminary data.</text>
</comment>
<dbReference type="Proteomes" id="UP000526233">
    <property type="component" value="Unassembled WGS sequence"/>
</dbReference>
<protein>
    <submittedName>
        <fullName evidence="1">Uncharacterized protein</fullName>
    </submittedName>
</protein>
<proteinExistence type="predicted"/>
<name>A0A7Y3T3X9_9HYPH</name>
<organism evidence="1 2">
    <name type="scientific">Brucella pseudogrignonensis</name>
    <dbReference type="NCBI Taxonomy" id="419475"/>
    <lineage>
        <taxon>Bacteria</taxon>
        <taxon>Pseudomonadati</taxon>
        <taxon>Pseudomonadota</taxon>
        <taxon>Alphaproteobacteria</taxon>
        <taxon>Hyphomicrobiales</taxon>
        <taxon>Brucellaceae</taxon>
        <taxon>Brucella/Ochrobactrum group</taxon>
        <taxon>Brucella</taxon>
    </lineage>
</organism>
<dbReference type="RefSeq" id="WP_171379900.1">
    <property type="nucleotide sequence ID" value="NZ_PKQI01000002.1"/>
</dbReference>
<evidence type="ECO:0000313" key="2">
    <source>
        <dbReference type="Proteomes" id="UP000526233"/>
    </source>
</evidence>
<reference evidence="1 2" key="1">
    <citation type="submission" date="2018-11" db="EMBL/GenBank/DDBJ databases">
        <title>Genome sequencing and analysis.</title>
        <authorList>
            <person name="Huang Y.-T."/>
        </authorList>
    </citation>
    <scope>NUCLEOTIDE SEQUENCE [LARGE SCALE GENOMIC DNA]</scope>
    <source>
        <strain evidence="1 2">SHIN</strain>
    </source>
</reference>
<accession>A0A7Y3T3X9</accession>
<evidence type="ECO:0000313" key="1">
    <source>
        <dbReference type="EMBL" id="NNV20583.1"/>
    </source>
</evidence>
<sequence length="70" mass="8116">MSLEYIKDYYRVPASVGGRVKYTGGKRPQYGTIEGARNQYLLIRLDGENHEPGRYHPTWELTYLEANHGE</sequence>
<gene>
    <name evidence="1" type="ORF">EHE22_09115</name>
</gene>
<dbReference type="AlphaFoldDB" id="A0A7Y3T3X9"/>